<sequence length="520" mass="55636">MKPTTQTIPAEQGQNKMLFLACFVAIVTTSFGFILRALTLPQWGAAFNLSKTQIGEIAGVGLWPFAISIVLFSLIIDKVGYKNSMIFAFVCHISSAVITWFADGYTMLYVGTFIMALGNGTVEAVTNPAVASMFPKEKTKWLNFLHAGWPTGLILGGVIALLMGPETNWKLKIMLVLTPAILYGILMFGRKFPLNERVKAGVSYLDMLKEVGVGGALIIVGLIVFQIGSVFGWTSTVNIIVTLAIVGLFGLYVRSFGQPLFVLMLLIMLPLAITELGTDSWISDLMGPEMAKIGLQGGWLLIYTSTIMVILRFSAGSIIHRISPLGLLAVCSAVAALGLFLLSSASGVTILVAATVFGLGKSFFWPTMLGVVAERFPKGGALTLNIAGGVGMIGAGVIGAVILGFVQDKSIDTSLRTYDQKNNTALHSTYATDQRTSMFGKYQAIDVTKLAQAAPSDRETVTTVQETAKKGALKTVALFPIIMLVSYLLLMLYFKTRGGYKAVVLHADDDAVATPGPTPA</sequence>
<feature type="transmembrane region" description="Helical" evidence="7">
    <location>
        <begin position="210"/>
        <end position="227"/>
    </location>
</feature>
<dbReference type="RefSeq" id="WP_345211551.1">
    <property type="nucleotide sequence ID" value="NZ_BAABFT010000006.1"/>
</dbReference>
<evidence type="ECO:0000256" key="2">
    <source>
        <dbReference type="ARBA" id="ARBA00008335"/>
    </source>
</evidence>
<feature type="transmembrane region" description="Helical" evidence="7">
    <location>
        <begin position="142"/>
        <end position="163"/>
    </location>
</feature>
<dbReference type="InterPro" id="IPR051788">
    <property type="entry name" value="MFS_Transporter"/>
</dbReference>
<evidence type="ECO:0000256" key="3">
    <source>
        <dbReference type="ARBA" id="ARBA00022448"/>
    </source>
</evidence>
<dbReference type="InterPro" id="IPR020846">
    <property type="entry name" value="MFS_dom"/>
</dbReference>
<feature type="transmembrane region" description="Helical" evidence="7">
    <location>
        <begin position="327"/>
        <end position="360"/>
    </location>
</feature>
<feature type="transmembrane region" description="Helical" evidence="7">
    <location>
        <begin position="380"/>
        <end position="406"/>
    </location>
</feature>
<feature type="transmembrane region" description="Helical" evidence="7">
    <location>
        <begin position="169"/>
        <end position="189"/>
    </location>
</feature>
<comment type="caution">
    <text evidence="9">The sequence shown here is derived from an EMBL/GenBank/DDBJ whole genome shotgun (WGS) entry which is preliminary data.</text>
</comment>
<feature type="transmembrane region" description="Helical" evidence="7">
    <location>
        <begin position="108"/>
        <end position="130"/>
    </location>
</feature>
<evidence type="ECO:0000313" key="10">
    <source>
        <dbReference type="Proteomes" id="UP001500582"/>
    </source>
</evidence>
<dbReference type="EMBL" id="BAABFT010000006">
    <property type="protein sequence ID" value="GAA4324574.1"/>
    <property type="molecule type" value="Genomic_DNA"/>
</dbReference>
<feature type="transmembrane region" description="Helical" evidence="7">
    <location>
        <begin position="18"/>
        <end position="37"/>
    </location>
</feature>
<feature type="transmembrane region" description="Helical" evidence="7">
    <location>
        <begin position="83"/>
        <end position="102"/>
    </location>
</feature>
<comment type="subcellular location">
    <subcellularLocation>
        <location evidence="1">Endomembrane system</location>
        <topology evidence="1">Multi-pass membrane protein</topology>
    </subcellularLocation>
</comment>
<dbReference type="Pfam" id="PF07690">
    <property type="entry name" value="MFS_1"/>
    <property type="match status" value="1"/>
</dbReference>
<comment type="similarity">
    <text evidence="2">Belongs to the major facilitator superfamily.</text>
</comment>
<reference evidence="10" key="1">
    <citation type="journal article" date="2019" name="Int. J. Syst. Evol. Microbiol.">
        <title>The Global Catalogue of Microorganisms (GCM) 10K type strain sequencing project: providing services to taxonomists for standard genome sequencing and annotation.</title>
        <authorList>
            <consortium name="The Broad Institute Genomics Platform"/>
            <consortium name="The Broad Institute Genome Sequencing Center for Infectious Disease"/>
            <person name="Wu L."/>
            <person name="Ma J."/>
        </authorList>
    </citation>
    <scope>NUCLEOTIDE SEQUENCE [LARGE SCALE GENOMIC DNA]</scope>
    <source>
        <strain evidence="10">JCM 17705</strain>
    </source>
</reference>
<dbReference type="PANTHER" id="PTHR23514:SF3">
    <property type="entry name" value="BYPASS OF STOP CODON PROTEIN 6"/>
    <property type="match status" value="1"/>
</dbReference>
<feature type="transmembrane region" description="Helical" evidence="7">
    <location>
        <begin position="260"/>
        <end position="277"/>
    </location>
</feature>
<evidence type="ECO:0000256" key="4">
    <source>
        <dbReference type="ARBA" id="ARBA00022692"/>
    </source>
</evidence>
<feature type="domain" description="Major facilitator superfamily (MFS) profile" evidence="8">
    <location>
        <begin position="18"/>
        <end position="498"/>
    </location>
</feature>
<evidence type="ECO:0000256" key="1">
    <source>
        <dbReference type="ARBA" id="ARBA00004127"/>
    </source>
</evidence>
<dbReference type="InterPro" id="IPR036259">
    <property type="entry name" value="MFS_trans_sf"/>
</dbReference>
<evidence type="ECO:0000256" key="6">
    <source>
        <dbReference type="ARBA" id="ARBA00023136"/>
    </source>
</evidence>
<name>A0ABP8GHK0_9SPHI</name>
<keyword evidence="6 7" id="KW-0472">Membrane</keyword>
<keyword evidence="5 7" id="KW-1133">Transmembrane helix</keyword>
<evidence type="ECO:0000313" key="9">
    <source>
        <dbReference type="EMBL" id="GAA4324574.1"/>
    </source>
</evidence>
<gene>
    <name evidence="9" type="ORF">GCM10023149_26270</name>
</gene>
<feature type="transmembrane region" description="Helical" evidence="7">
    <location>
        <begin position="233"/>
        <end position="253"/>
    </location>
</feature>
<accession>A0ABP8GHK0</accession>
<evidence type="ECO:0000256" key="7">
    <source>
        <dbReference type="SAM" id="Phobius"/>
    </source>
</evidence>
<feature type="transmembrane region" description="Helical" evidence="7">
    <location>
        <begin position="297"/>
        <end position="315"/>
    </location>
</feature>
<protein>
    <submittedName>
        <fullName evidence="9">MFS transporter</fullName>
    </submittedName>
</protein>
<feature type="transmembrane region" description="Helical" evidence="7">
    <location>
        <begin position="476"/>
        <end position="494"/>
    </location>
</feature>
<dbReference type="Gene3D" id="1.20.1250.20">
    <property type="entry name" value="MFS general substrate transporter like domains"/>
    <property type="match status" value="2"/>
</dbReference>
<keyword evidence="3" id="KW-0813">Transport</keyword>
<keyword evidence="4 7" id="KW-0812">Transmembrane</keyword>
<evidence type="ECO:0000259" key="8">
    <source>
        <dbReference type="PROSITE" id="PS50850"/>
    </source>
</evidence>
<dbReference type="PROSITE" id="PS50850">
    <property type="entry name" value="MFS"/>
    <property type="match status" value="1"/>
</dbReference>
<dbReference type="SUPFAM" id="SSF103473">
    <property type="entry name" value="MFS general substrate transporter"/>
    <property type="match status" value="1"/>
</dbReference>
<keyword evidence="10" id="KW-1185">Reference proteome</keyword>
<dbReference type="InterPro" id="IPR011701">
    <property type="entry name" value="MFS"/>
</dbReference>
<proteinExistence type="inferred from homology"/>
<dbReference type="PANTHER" id="PTHR23514">
    <property type="entry name" value="BYPASS OF STOP CODON PROTEIN 6"/>
    <property type="match status" value="1"/>
</dbReference>
<dbReference type="Proteomes" id="UP001500582">
    <property type="component" value="Unassembled WGS sequence"/>
</dbReference>
<organism evidence="9 10">
    <name type="scientific">Mucilaginibacter gynuensis</name>
    <dbReference type="NCBI Taxonomy" id="1302236"/>
    <lineage>
        <taxon>Bacteria</taxon>
        <taxon>Pseudomonadati</taxon>
        <taxon>Bacteroidota</taxon>
        <taxon>Sphingobacteriia</taxon>
        <taxon>Sphingobacteriales</taxon>
        <taxon>Sphingobacteriaceae</taxon>
        <taxon>Mucilaginibacter</taxon>
    </lineage>
</organism>
<feature type="transmembrane region" description="Helical" evidence="7">
    <location>
        <begin position="57"/>
        <end position="76"/>
    </location>
</feature>
<evidence type="ECO:0000256" key="5">
    <source>
        <dbReference type="ARBA" id="ARBA00022989"/>
    </source>
</evidence>